<protein>
    <submittedName>
        <fullName evidence="1">Uncharacterized protein</fullName>
    </submittedName>
</protein>
<evidence type="ECO:0000313" key="2">
    <source>
        <dbReference type="Proteomes" id="UP000580250"/>
    </source>
</evidence>
<gene>
    <name evidence="1" type="ORF">MENT_LOCUS32704</name>
</gene>
<comment type="caution">
    <text evidence="1">The sequence shown here is derived from an EMBL/GenBank/DDBJ whole genome shotgun (WGS) entry which is preliminary data.</text>
</comment>
<organism evidence="1 2">
    <name type="scientific">Meloidogyne enterolobii</name>
    <name type="common">Root-knot nematode worm</name>
    <name type="synonym">Meloidogyne mayaguensis</name>
    <dbReference type="NCBI Taxonomy" id="390850"/>
    <lineage>
        <taxon>Eukaryota</taxon>
        <taxon>Metazoa</taxon>
        <taxon>Ecdysozoa</taxon>
        <taxon>Nematoda</taxon>
        <taxon>Chromadorea</taxon>
        <taxon>Rhabditida</taxon>
        <taxon>Tylenchina</taxon>
        <taxon>Tylenchomorpha</taxon>
        <taxon>Tylenchoidea</taxon>
        <taxon>Meloidogynidae</taxon>
        <taxon>Meloidogyninae</taxon>
        <taxon>Meloidogyne</taxon>
    </lineage>
</organism>
<name>A0A6V7W0Z7_MELEN</name>
<dbReference type="AlphaFoldDB" id="A0A6V7W0Z7"/>
<dbReference type="EMBL" id="CAJEWN010000376">
    <property type="protein sequence ID" value="CAD2180614.1"/>
    <property type="molecule type" value="Genomic_DNA"/>
</dbReference>
<evidence type="ECO:0000313" key="1">
    <source>
        <dbReference type="EMBL" id="CAD2180614.1"/>
    </source>
</evidence>
<sequence length="63" mass="7775">MLFRQRGKLVRQRGDVVLSTEMLFRQRGVLFYQRGMLFQVISKWMNLFRELEQYINSKFKFPL</sequence>
<dbReference type="Proteomes" id="UP000580250">
    <property type="component" value="Unassembled WGS sequence"/>
</dbReference>
<proteinExistence type="predicted"/>
<reference evidence="1 2" key="1">
    <citation type="submission" date="2020-08" db="EMBL/GenBank/DDBJ databases">
        <authorList>
            <person name="Koutsovoulos G."/>
            <person name="Danchin GJ E."/>
        </authorList>
    </citation>
    <scope>NUCLEOTIDE SEQUENCE [LARGE SCALE GENOMIC DNA]</scope>
</reference>
<accession>A0A6V7W0Z7</accession>